<dbReference type="InterPro" id="IPR036388">
    <property type="entry name" value="WH-like_DNA-bd_sf"/>
</dbReference>
<dbReference type="InterPro" id="IPR000847">
    <property type="entry name" value="LysR_HTH_N"/>
</dbReference>
<keyword evidence="4" id="KW-0804">Transcription</keyword>
<dbReference type="SUPFAM" id="SSF53850">
    <property type="entry name" value="Periplasmic binding protein-like II"/>
    <property type="match status" value="1"/>
</dbReference>
<dbReference type="InterPro" id="IPR036390">
    <property type="entry name" value="WH_DNA-bd_sf"/>
</dbReference>
<dbReference type="AlphaFoldDB" id="A0A855IS59"/>
<dbReference type="InterPro" id="IPR005119">
    <property type="entry name" value="LysR_subst-bd"/>
</dbReference>
<dbReference type="GO" id="GO:0000976">
    <property type="term" value="F:transcription cis-regulatory region binding"/>
    <property type="evidence" value="ECO:0007669"/>
    <property type="project" value="TreeGrafter"/>
</dbReference>
<evidence type="ECO:0000256" key="4">
    <source>
        <dbReference type="ARBA" id="ARBA00023163"/>
    </source>
</evidence>
<dbReference type="Pfam" id="PF03466">
    <property type="entry name" value="LysR_substrate"/>
    <property type="match status" value="1"/>
</dbReference>
<feature type="domain" description="HTH lysR-type" evidence="5">
    <location>
        <begin position="5"/>
        <end position="62"/>
    </location>
</feature>
<accession>A0A855IS59</accession>
<dbReference type="PANTHER" id="PTHR30126:SF88">
    <property type="entry name" value="TRANSCRIPTIONAL REGULATOR-RELATED"/>
    <property type="match status" value="1"/>
</dbReference>
<dbReference type="PANTHER" id="PTHR30126">
    <property type="entry name" value="HTH-TYPE TRANSCRIPTIONAL REGULATOR"/>
    <property type="match status" value="1"/>
</dbReference>
<keyword evidence="3" id="KW-0238">DNA-binding</keyword>
<dbReference type="Gene3D" id="1.10.10.10">
    <property type="entry name" value="Winged helix-like DNA-binding domain superfamily/Winged helix DNA-binding domain"/>
    <property type="match status" value="1"/>
</dbReference>
<organism evidence="6 7">
    <name type="scientific">Vibrio lentus</name>
    <dbReference type="NCBI Taxonomy" id="136468"/>
    <lineage>
        <taxon>Bacteria</taxon>
        <taxon>Pseudomonadati</taxon>
        <taxon>Pseudomonadota</taxon>
        <taxon>Gammaproteobacteria</taxon>
        <taxon>Vibrionales</taxon>
        <taxon>Vibrionaceae</taxon>
        <taxon>Vibrio</taxon>
    </lineage>
</organism>
<gene>
    <name evidence="6" type="ORF">BCT50_08135</name>
</gene>
<dbReference type="Proteomes" id="UP000235554">
    <property type="component" value="Unassembled WGS sequence"/>
</dbReference>
<evidence type="ECO:0000256" key="3">
    <source>
        <dbReference type="ARBA" id="ARBA00023125"/>
    </source>
</evidence>
<sequence length="303" mass="33175">MRLKTTLDQWQTLYEIDRAGSIQAAALQLNKSHTTLIYALRKLEDQLGVTLVQVEGRRAVLSEDGKSLLRRASSMLEQARELELISEQLAKGVESEIVVAVDHLCCLKRLYQPMAAFLVENNTTSIQVIETSLSKTTEMVTQELADVAIINLPITNYSAEAFGFTMMEPVVACSHPLVKASSVSLNQLSSLPQIVVRDLGAQASQGSKKLAEKKDVGWLKSSQRITVDNFDHAFGAVEQGVGYCRLPKHIVESRGSDKLTVLNVENGSGYQVPLHLTLPKGVKTGPAAKRFYELLLESAAPAN</sequence>
<keyword evidence="2" id="KW-0805">Transcription regulation</keyword>
<evidence type="ECO:0000313" key="7">
    <source>
        <dbReference type="Proteomes" id="UP000235554"/>
    </source>
</evidence>
<dbReference type="GO" id="GO:0003700">
    <property type="term" value="F:DNA-binding transcription factor activity"/>
    <property type="evidence" value="ECO:0007669"/>
    <property type="project" value="InterPro"/>
</dbReference>
<comment type="caution">
    <text evidence="6">The sequence shown here is derived from an EMBL/GenBank/DDBJ whole genome shotgun (WGS) entry which is preliminary data.</text>
</comment>
<proteinExistence type="inferred from homology"/>
<dbReference type="CDD" id="cd05466">
    <property type="entry name" value="PBP2_LTTR_substrate"/>
    <property type="match status" value="1"/>
</dbReference>
<dbReference type="Gene3D" id="3.40.190.290">
    <property type="match status" value="1"/>
</dbReference>
<evidence type="ECO:0000259" key="5">
    <source>
        <dbReference type="PROSITE" id="PS50931"/>
    </source>
</evidence>
<dbReference type="RefSeq" id="WP_102554922.1">
    <property type="nucleotide sequence ID" value="NZ_MCZJ01000013.1"/>
</dbReference>
<evidence type="ECO:0000313" key="6">
    <source>
        <dbReference type="EMBL" id="PMM59389.1"/>
    </source>
</evidence>
<comment type="similarity">
    <text evidence="1">Belongs to the LysR transcriptional regulatory family.</text>
</comment>
<dbReference type="Pfam" id="PF00126">
    <property type="entry name" value="HTH_1"/>
    <property type="match status" value="1"/>
</dbReference>
<protein>
    <submittedName>
        <fullName evidence="6">LysR family transcriptional regulator</fullName>
    </submittedName>
</protein>
<name>A0A855IS59_9VIBR</name>
<reference evidence="7" key="1">
    <citation type="submission" date="2016-07" db="EMBL/GenBank/DDBJ databases">
        <title>Nontailed viruses are major unrecognized killers of bacteria in the ocean.</title>
        <authorList>
            <person name="Kauffman K."/>
            <person name="Hussain F."/>
            <person name="Yang J."/>
            <person name="Arevalo P."/>
            <person name="Brown J."/>
            <person name="Cutler M."/>
            <person name="Kelly L."/>
            <person name="Polz M.F."/>
        </authorList>
    </citation>
    <scope>NUCLEOTIDE SEQUENCE [LARGE SCALE GENOMIC DNA]</scope>
    <source>
        <strain evidence="7">10N.261.48.A1</strain>
    </source>
</reference>
<evidence type="ECO:0000256" key="2">
    <source>
        <dbReference type="ARBA" id="ARBA00023015"/>
    </source>
</evidence>
<dbReference type="PROSITE" id="PS50931">
    <property type="entry name" value="HTH_LYSR"/>
    <property type="match status" value="1"/>
</dbReference>
<evidence type="ECO:0000256" key="1">
    <source>
        <dbReference type="ARBA" id="ARBA00009437"/>
    </source>
</evidence>
<dbReference type="SUPFAM" id="SSF46785">
    <property type="entry name" value="Winged helix' DNA-binding domain"/>
    <property type="match status" value="1"/>
</dbReference>
<dbReference type="EMBL" id="MCZJ01000013">
    <property type="protein sequence ID" value="PMM59389.1"/>
    <property type="molecule type" value="Genomic_DNA"/>
</dbReference>